<proteinExistence type="predicted"/>
<dbReference type="PANTHER" id="PTHR42941">
    <property type="entry name" value="SLL1037 PROTEIN"/>
    <property type="match status" value="1"/>
</dbReference>
<dbReference type="Proteomes" id="UP000234752">
    <property type="component" value="Chromosome eg_1"/>
</dbReference>
<dbReference type="NCBIfam" id="TIGR02122">
    <property type="entry name" value="TRAP_TAXI"/>
    <property type="match status" value="1"/>
</dbReference>
<gene>
    <name evidence="1" type="ORF">C0V82_10785</name>
</gene>
<dbReference type="Gene3D" id="3.40.190.10">
    <property type="entry name" value="Periplasmic binding protein-like II"/>
    <property type="match status" value="2"/>
</dbReference>
<dbReference type="OrthoDB" id="9776669at2"/>
<reference evidence="1 2" key="1">
    <citation type="submission" date="2017-12" db="EMBL/GenBank/DDBJ databases">
        <title>Genomes of bacteria within cyanobacterial aggregates.</title>
        <authorList>
            <person name="Cai H."/>
        </authorList>
    </citation>
    <scope>NUCLEOTIDE SEQUENCE [LARGE SCALE GENOMIC DNA]</scope>
    <source>
        <strain evidence="1 2">TH16</strain>
    </source>
</reference>
<dbReference type="AlphaFoldDB" id="A0A2K9NBZ5"/>
<protein>
    <recommendedName>
        <fullName evidence="3">C4-dicarboxylate ABC transporter substrate-binding protein</fullName>
    </recommendedName>
</protein>
<dbReference type="EMBL" id="CP025611">
    <property type="protein sequence ID" value="AUN30673.1"/>
    <property type="molecule type" value="Genomic_DNA"/>
</dbReference>
<dbReference type="SUPFAM" id="SSF53850">
    <property type="entry name" value="Periplasmic binding protein-like II"/>
    <property type="match status" value="1"/>
</dbReference>
<accession>A0A2K9NBZ5</accession>
<evidence type="ECO:0000313" key="2">
    <source>
        <dbReference type="Proteomes" id="UP000234752"/>
    </source>
</evidence>
<dbReference type="Pfam" id="PF16868">
    <property type="entry name" value="NMT1_3"/>
    <property type="match status" value="1"/>
</dbReference>
<name>A0A2K9NBZ5_9PROT</name>
<dbReference type="KEGG" id="ncb:C0V82_10785"/>
<keyword evidence="2" id="KW-1185">Reference proteome</keyword>
<organism evidence="1 2">
    <name type="scientific">Niveispirillum cyanobacteriorum</name>
    <dbReference type="NCBI Taxonomy" id="1612173"/>
    <lineage>
        <taxon>Bacteria</taxon>
        <taxon>Pseudomonadati</taxon>
        <taxon>Pseudomonadota</taxon>
        <taxon>Alphaproteobacteria</taxon>
        <taxon>Rhodospirillales</taxon>
        <taxon>Azospirillaceae</taxon>
        <taxon>Niveispirillum</taxon>
    </lineage>
</organism>
<evidence type="ECO:0000313" key="1">
    <source>
        <dbReference type="EMBL" id="AUN30673.1"/>
    </source>
</evidence>
<dbReference type="RefSeq" id="WP_102112351.1">
    <property type="nucleotide sequence ID" value="NZ_BMGN01000002.1"/>
</dbReference>
<dbReference type="InterPro" id="IPR011852">
    <property type="entry name" value="TRAP_TAXI"/>
</dbReference>
<sequence length="343" mass="35563">MSPRYWLIPLLAVPLVALVALGRAPAGVDASARYLRIAADPSGERGFDVGSALASILSRPPGMPACRDDDRACGVQGLVALAQSLPDRRDIVEAVASGAVETGLAPADRIYAARCFPAPGAKPADLTILGEIYNESLHVLVRAETGLTDIAQLKGRRVAIGVAGSDERRLAERILSAYGLRRQQVRAVEIGGEQAVLALADGRVDALFRIAAAPDPVAAMAITAGARLLPVTGDAAGRLSGLHPFGAPGAIAAGTYGPDQGEVATMMQPVAWIAGPSLEPKLAAQLTAALASRANREALHRQDPDMVLLRPAAFRMSAPLHPAAGTRYGVDPIAMACPGQKPR</sequence>
<evidence type="ECO:0008006" key="3">
    <source>
        <dbReference type="Google" id="ProtNLM"/>
    </source>
</evidence>
<dbReference type="PANTHER" id="PTHR42941:SF1">
    <property type="entry name" value="SLL1037 PROTEIN"/>
    <property type="match status" value="1"/>
</dbReference>